<evidence type="ECO:0000256" key="2">
    <source>
        <dbReference type="ARBA" id="ARBA00022692"/>
    </source>
</evidence>
<protein>
    <recommendedName>
        <fullName evidence="9">Steroid 5-alpha reductase C-terminal domain-containing protein</fullName>
    </recommendedName>
</protein>
<feature type="transmembrane region" description="Helical" evidence="5">
    <location>
        <begin position="30"/>
        <end position="49"/>
    </location>
</feature>
<keyword evidence="3 5" id="KW-1133">Transmembrane helix</keyword>
<dbReference type="AlphaFoldDB" id="A0A6H2H9I7"/>
<evidence type="ECO:0000256" key="1">
    <source>
        <dbReference type="ARBA" id="ARBA00004127"/>
    </source>
</evidence>
<feature type="signal peptide" evidence="6">
    <location>
        <begin position="1"/>
        <end position="20"/>
    </location>
</feature>
<evidence type="ECO:0008006" key="9">
    <source>
        <dbReference type="Google" id="ProtNLM"/>
    </source>
</evidence>
<reference evidence="7 8" key="1">
    <citation type="submission" date="2020-04" db="EMBL/GenBank/DDBJ databases">
        <title>Complete genome of a Psychrophilic, Marine, Gas Vacuolate Bacterium Polaromonas vacuolata KCTC 22033T.</title>
        <authorList>
            <person name="Hwang K."/>
            <person name="Kim K.M."/>
        </authorList>
    </citation>
    <scope>NUCLEOTIDE SEQUENCE [LARGE SCALE GENOMIC DNA]</scope>
    <source>
        <strain evidence="7 8">KCTC 22033</strain>
    </source>
</reference>
<accession>A0A6H2H9I7</accession>
<evidence type="ECO:0000313" key="7">
    <source>
        <dbReference type="EMBL" id="QJC56541.1"/>
    </source>
</evidence>
<keyword evidence="2 5" id="KW-0812">Transmembrane</keyword>
<feature type="transmembrane region" description="Helical" evidence="5">
    <location>
        <begin position="84"/>
        <end position="108"/>
    </location>
</feature>
<dbReference type="KEGG" id="pvac:HC248_01847"/>
<evidence type="ECO:0000256" key="4">
    <source>
        <dbReference type="ARBA" id="ARBA00023136"/>
    </source>
</evidence>
<feature type="chain" id="PRO_5026274994" description="Steroid 5-alpha reductase C-terminal domain-containing protein" evidence="6">
    <location>
        <begin position="21"/>
        <end position="145"/>
    </location>
</feature>
<name>A0A6H2H9I7_9BURK</name>
<keyword evidence="4 5" id="KW-0472">Membrane</keyword>
<keyword evidence="8" id="KW-1185">Reference proteome</keyword>
<dbReference type="PANTHER" id="PTHR43847">
    <property type="entry name" value="BLL3993 PROTEIN"/>
    <property type="match status" value="1"/>
</dbReference>
<dbReference type="EMBL" id="CP051461">
    <property type="protein sequence ID" value="QJC56541.1"/>
    <property type="molecule type" value="Genomic_DNA"/>
</dbReference>
<dbReference type="GO" id="GO:0012505">
    <property type="term" value="C:endomembrane system"/>
    <property type="evidence" value="ECO:0007669"/>
    <property type="project" value="UniProtKB-SubCell"/>
</dbReference>
<organism evidence="7 8">
    <name type="scientific">Polaromonas vacuolata</name>
    <dbReference type="NCBI Taxonomy" id="37448"/>
    <lineage>
        <taxon>Bacteria</taxon>
        <taxon>Pseudomonadati</taxon>
        <taxon>Pseudomonadota</taxon>
        <taxon>Betaproteobacteria</taxon>
        <taxon>Burkholderiales</taxon>
        <taxon>Comamonadaceae</taxon>
        <taxon>Polaromonas</taxon>
    </lineage>
</organism>
<evidence type="ECO:0000313" key="8">
    <source>
        <dbReference type="Proteomes" id="UP000502041"/>
    </source>
</evidence>
<evidence type="ECO:0000256" key="5">
    <source>
        <dbReference type="SAM" id="Phobius"/>
    </source>
</evidence>
<keyword evidence="6" id="KW-0732">Signal</keyword>
<gene>
    <name evidence="7" type="ORF">HC248_01847</name>
</gene>
<dbReference type="RefSeq" id="WP_168922231.1">
    <property type="nucleotide sequence ID" value="NZ_CP051461.1"/>
</dbReference>
<dbReference type="Gene3D" id="1.20.120.1630">
    <property type="match status" value="1"/>
</dbReference>
<proteinExistence type="predicted"/>
<dbReference type="InterPro" id="IPR007318">
    <property type="entry name" value="Phopholipid_MeTrfase"/>
</dbReference>
<evidence type="ECO:0000256" key="6">
    <source>
        <dbReference type="SAM" id="SignalP"/>
    </source>
</evidence>
<evidence type="ECO:0000256" key="3">
    <source>
        <dbReference type="ARBA" id="ARBA00022989"/>
    </source>
</evidence>
<sequence length="145" mass="16228">MGFFLVALQFSLLLLLANLAAPNVAQGQIPAGALLLALSSLALMGWTLMHNRIGNFNFRPMPKPEGQLITSGPYRWIRHPMYTAALLGASAMVWTGNLLPGLLLWFALANVLLLKCRLEERWMILQHPDYANYVLRTKRFIPGLI</sequence>
<dbReference type="Pfam" id="PF04191">
    <property type="entry name" value="PEMT"/>
    <property type="match status" value="1"/>
</dbReference>
<dbReference type="PANTHER" id="PTHR43847:SF1">
    <property type="entry name" value="BLL3993 PROTEIN"/>
    <property type="match status" value="1"/>
</dbReference>
<dbReference type="Proteomes" id="UP000502041">
    <property type="component" value="Chromosome"/>
</dbReference>
<dbReference type="InterPro" id="IPR052527">
    <property type="entry name" value="Metal_cation-efflux_comp"/>
</dbReference>
<comment type="subcellular location">
    <subcellularLocation>
        <location evidence="1">Endomembrane system</location>
        <topology evidence="1">Multi-pass membrane protein</topology>
    </subcellularLocation>
</comment>